<dbReference type="InterPro" id="IPR059112">
    <property type="entry name" value="CysZ/EI24"/>
</dbReference>
<organism evidence="7 8">
    <name type="scientific">Popillia japonica</name>
    <name type="common">Japanese beetle</name>
    <dbReference type="NCBI Taxonomy" id="7064"/>
    <lineage>
        <taxon>Eukaryota</taxon>
        <taxon>Metazoa</taxon>
        <taxon>Ecdysozoa</taxon>
        <taxon>Arthropoda</taxon>
        <taxon>Hexapoda</taxon>
        <taxon>Insecta</taxon>
        <taxon>Pterygota</taxon>
        <taxon>Neoptera</taxon>
        <taxon>Endopterygota</taxon>
        <taxon>Coleoptera</taxon>
        <taxon>Polyphaga</taxon>
        <taxon>Scarabaeiformia</taxon>
        <taxon>Scarabaeidae</taxon>
        <taxon>Rutelinae</taxon>
        <taxon>Popillia</taxon>
    </lineage>
</organism>
<evidence type="ECO:0000313" key="7">
    <source>
        <dbReference type="EMBL" id="KAK9730009.1"/>
    </source>
</evidence>
<evidence type="ECO:0000256" key="6">
    <source>
        <dbReference type="SAM" id="Phobius"/>
    </source>
</evidence>
<evidence type="ECO:0000256" key="2">
    <source>
        <dbReference type="ARBA" id="ARBA00010970"/>
    </source>
</evidence>
<name>A0AAW1L592_POPJA</name>
<accession>A0AAW1L592</accession>
<dbReference type="Proteomes" id="UP001458880">
    <property type="component" value="Unassembled WGS sequence"/>
</dbReference>
<reference evidence="7 8" key="1">
    <citation type="journal article" date="2024" name="BMC Genomics">
        <title>De novo assembly and annotation of Popillia japonica's genome with initial clues to its potential as an invasive pest.</title>
        <authorList>
            <person name="Cucini C."/>
            <person name="Boschi S."/>
            <person name="Funari R."/>
            <person name="Cardaioli E."/>
            <person name="Iannotti N."/>
            <person name="Marturano G."/>
            <person name="Paoli F."/>
            <person name="Bruttini M."/>
            <person name="Carapelli A."/>
            <person name="Frati F."/>
            <person name="Nardi F."/>
        </authorList>
    </citation>
    <scope>NUCLEOTIDE SEQUENCE [LARGE SCALE GENOMIC DNA]</scope>
    <source>
        <strain evidence="7">DMR45628</strain>
    </source>
</reference>
<keyword evidence="5 6" id="KW-0472">Membrane</keyword>
<keyword evidence="4 6" id="KW-1133">Transmembrane helix</keyword>
<sequence length="330" mass="38218">MDIKNYITAVGRGLFDSFRGIRTLFTMDKEMNDRMLSRLSPSHATTPIRRRTSDIQDNTPVRALKKHEESKVLSRTIQCCFFNGGTFLFSIILFEYGLLPFINFVLQFIFGKESFMGKIVWSWIEPMLSIIFKTMWVLPLFVLSKIVNCLWFQDIADTAYRYSRGRPQFMQSLSKLLADLIFSIVVQALFLVQAMLVEYIPIFWVGYCLSVIHMSLLYSLYAFEYKWINMGWELHHRLSYIETNWPYFIGFGLPLTIFTQLPESCIISACIFSITFPIFIISANEASPITGICDYPMHLFSPVIKVSNFMLNRTIGSKKPMAGPSKPHVR</sequence>
<evidence type="ECO:0008006" key="9">
    <source>
        <dbReference type="Google" id="ProtNLM"/>
    </source>
</evidence>
<feature type="transmembrane region" description="Helical" evidence="6">
    <location>
        <begin position="173"/>
        <end position="196"/>
    </location>
</feature>
<dbReference type="PANTHER" id="PTHR21389:SF0">
    <property type="entry name" value="ETOPOSIDE-INDUCED PROTEIN 2.4 HOMOLOG"/>
    <property type="match status" value="1"/>
</dbReference>
<evidence type="ECO:0000256" key="4">
    <source>
        <dbReference type="ARBA" id="ARBA00022989"/>
    </source>
</evidence>
<keyword evidence="3 6" id="KW-0812">Transmembrane</keyword>
<dbReference type="PANTHER" id="PTHR21389">
    <property type="entry name" value="P53 INDUCED PROTEIN"/>
    <property type="match status" value="1"/>
</dbReference>
<comment type="caution">
    <text evidence="7">The sequence shown here is derived from an EMBL/GenBank/DDBJ whole genome shotgun (WGS) entry which is preliminary data.</text>
</comment>
<feature type="transmembrane region" description="Helical" evidence="6">
    <location>
        <begin position="202"/>
        <end position="223"/>
    </location>
</feature>
<evidence type="ECO:0000256" key="5">
    <source>
        <dbReference type="ARBA" id="ARBA00023136"/>
    </source>
</evidence>
<dbReference type="EMBL" id="JASPKY010000154">
    <property type="protein sequence ID" value="KAK9730009.1"/>
    <property type="molecule type" value="Genomic_DNA"/>
</dbReference>
<evidence type="ECO:0000256" key="3">
    <source>
        <dbReference type="ARBA" id="ARBA00022692"/>
    </source>
</evidence>
<feature type="transmembrane region" description="Helical" evidence="6">
    <location>
        <begin position="130"/>
        <end position="152"/>
    </location>
</feature>
<dbReference type="GO" id="GO:0016236">
    <property type="term" value="P:macroautophagy"/>
    <property type="evidence" value="ECO:0007669"/>
    <property type="project" value="TreeGrafter"/>
</dbReference>
<gene>
    <name evidence="7" type="ORF">QE152_g15559</name>
</gene>
<evidence type="ECO:0000256" key="1">
    <source>
        <dbReference type="ARBA" id="ARBA00004141"/>
    </source>
</evidence>
<proteinExistence type="inferred from homology"/>
<evidence type="ECO:0000313" key="8">
    <source>
        <dbReference type="Proteomes" id="UP001458880"/>
    </source>
</evidence>
<dbReference type="Pfam" id="PF07264">
    <property type="entry name" value="EI24"/>
    <property type="match status" value="1"/>
</dbReference>
<dbReference type="AlphaFoldDB" id="A0AAW1L592"/>
<comment type="similarity">
    <text evidence="2">Belongs to the EI24 family.</text>
</comment>
<keyword evidence="8" id="KW-1185">Reference proteome</keyword>
<dbReference type="GO" id="GO:0005783">
    <property type="term" value="C:endoplasmic reticulum"/>
    <property type="evidence" value="ECO:0007669"/>
    <property type="project" value="TreeGrafter"/>
</dbReference>
<protein>
    <recommendedName>
        <fullName evidence="9">Etoposide-induced protein 2.4</fullName>
    </recommendedName>
</protein>
<dbReference type="GO" id="GO:0016020">
    <property type="term" value="C:membrane"/>
    <property type="evidence" value="ECO:0007669"/>
    <property type="project" value="UniProtKB-SubCell"/>
</dbReference>
<feature type="transmembrane region" description="Helical" evidence="6">
    <location>
        <begin position="87"/>
        <end position="110"/>
    </location>
</feature>
<comment type="subcellular location">
    <subcellularLocation>
        <location evidence="1">Membrane</location>
        <topology evidence="1">Multi-pass membrane protein</topology>
    </subcellularLocation>
</comment>